<evidence type="ECO:0000259" key="2">
    <source>
        <dbReference type="PROSITE" id="PS50110"/>
    </source>
</evidence>
<accession>A0A0K2X3G8</accession>
<gene>
    <name evidence="3" type="ORF">HAL011_04840</name>
    <name evidence="4" type="ORF">HAL013_13380</name>
    <name evidence="5" type="ORF">HAL09_09200</name>
</gene>
<dbReference type="RefSeq" id="WP_053941692.1">
    <property type="nucleotide sequence ID" value="NZ_CDMH01000057.1"/>
</dbReference>
<dbReference type="GO" id="GO:0000160">
    <property type="term" value="P:phosphorelay signal transduction system"/>
    <property type="evidence" value="ECO:0007669"/>
    <property type="project" value="InterPro"/>
</dbReference>
<dbReference type="Proteomes" id="UP000045175">
    <property type="component" value="Unassembled WGS sequence"/>
</dbReference>
<dbReference type="EMBL" id="CDMH01000057">
    <property type="protein sequence ID" value="CRF43114.1"/>
    <property type="molecule type" value="Genomic_DNA"/>
</dbReference>
<dbReference type="CDD" id="cd00156">
    <property type="entry name" value="REC"/>
    <property type="match status" value="1"/>
</dbReference>
<dbReference type="InterPro" id="IPR014483">
    <property type="entry name" value="Sig_transdc_resp-reg_prd"/>
</dbReference>
<protein>
    <submittedName>
        <fullName evidence="3">Possible two-component regulator</fullName>
    </submittedName>
</protein>
<dbReference type="InterPro" id="IPR011006">
    <property type="entry name" value="CheY-like_superfamily"/>
</dbReference>
<reference evidence="6" key="3">
    <citation type="submission" date="2014-12" db="EMBL/GenBank/DDBJ databases">
        <authorList>
            <person name="Smet A."/>
        </authorList>
    </citation>
    <scope>NUCLEOTIDE SEQUENCE [LARGE SCALE GENOMIC DNA]</scope>
</reference>
<dbReference type="AlphaFoldDB" id="A0A0K2X3G8"/>
<dbReference type="EMBL" id="CDMN01000034">
    <property type="protein sequence ID" value="CRF44344.1"/>
    <property type="molecule type" value="Genomic_DNA"/>
</dbReference>
<evidence type="ECO:0000256" key="1">
    <source>
        <dbReference type="PROSITE-ProRule" id="PRU00169"/>
    </source>
</evidence>
<reference evidence="3" key="1">
    <citation type="submission" date="2014-12" db="EMBL/GenBank/DDBJ databases">
        <title>Whole genome sequences of four Staphylococcus schleiferi canine isolates.</title>
        <authorList>
            <person name="Misic A.M."/>
            <person name="Cain C."/>
            <person name="Morris D.O."/>
            <person name="Rankin S."/>
            <person name="Beiting D."/>
        </authorList>
    </citation>
    <scope>NUCLEOTIDE SEQUENCE</scope>
    <source>
        <strain evidence="3">ASB11</strain>
        <strain evidence="4">ASB13</strain>
        <strain evidence="5">ASB9</strain>
    </source>
</reference>
<organism evidence="3 6">
    <name type="scientific">Helicobacter ailurogastricus</name>
    <dbReference type="NCBI Taxonomy" id="1578720"/>
    <lineage>
        <taxon>Bacteria</taxon>
        <taxon>Pseudomonadati</taxon>
        <taxon>Campylobacterota</taxon>
        <taxon>Epsilonproteobacteria</taxon>
        <taxon>Campylobacterales</taxon>
        <taxon>Helicobacteraceae</taxon>
        <taxon>Helicobacter</taxon>
    </lineage>
</organism>
<dbReference type="Proteomes" id="UP000041394">
    <property type="component" value="Unassembled WGS sequence"/>
</dbReference>
<dbReference type="OrthoDB" id="5328903at2"/>
<evidence type="ECO:0000313" key="3">
    <source>
        <dbReference type="EMBL" id="CRF40722.1"/>
    </source>
</evidence>
<dbReference type="Proteomes" id="UP000038622">
    <property type="component" value="Unassembled WGS sequence"/>
</dbReference>
<reference evidence="7 8" key="2">
    <citation type="submission" date="2014-12" db="EMBL/GenBank/DDBJ databases">
        <authorList>
            <person name="Jaenicke S."/>
        </authorList>
    </citation>
    <scope>NUCLEOTIDE SEQUENCE [LARGE SCALE GENOMIC DNA]</scope>
</reference>
<dbReference type="SMART" id="SM00448">
    <property type="entry name" value="REC"/>
    <property type="match status" value="1"/>
</dbReference>
<proteinExistence type="predicted"/>
<name>A0A0K2X3G8_9HELI</name>
<dbReference type="PIRSF" id="PIRSF016788">
    <property type="entry name" value="RR_Fis"/>
    <property type="match status" value="1"/>
</dbReference>
<dbReference type="InterPro" id="IPR001789">
    <property type="entry name" value="Sig_transdc_resp-reg_receiver"/>
</dbReference>
<comment type="caution">
    <text evidence="1">Lacks conserved residue(s) required for the propagation of feature annotation.</text>
</comment>
<dbReference type="PROSITE" id="PS50110">
    <property type="entry name" value="RESPONSE_REGULATORY"/>
    <property type="match status" value="1"/>
</dbReference>
<evidence type="ECO:0000313" key="5">
    <source>
        <dbReference type="EMBL" id="CRF44344.1"/>
    </source>
</evidence>
<evidence type="ECO:0000313" key="6">
    <source>
        <dbReference type="Proteomes" id="UP000038622"/>
    </source>
</evidence>
<dbReference type="Pfam" id="PF00072">
    <property type="entry name" value="Response_reg"/>
    <property type="match status" value="1"/>
</dbReference>
<evidence type="ECO:0000313" key="7">
    <source>
        <dbReference type="Proteomes" id="UP000041394"/>
    </source>
</evidence>
<sequence length="298" mass="34263">MNKTGSVLIIEDEMHLAQSISSALSSVGYQCQSASSIFHYFKEDYDVILLSSQVCVERCELFVRKNAKAITIIMAPFVSEDGVNRPLKAGAKDYILKPFKMDELIRKIAYHRSYQKAIERASVYEKYLDFSAQHCGFDMRASHNLPLVLHSYAQIGADMFVLNYTRLHGLNLEFFSLKNLTDISKYLSHKDRSSVTYFTHLEALNQREREKFLKTLESHNAIVSFVGQESLECANFFSLEANQPAIPLGLLSIQDYEKNAIQQFSPCYTDTELAKRLGISRKSLWEKRRRYNLPRKQA</sequence>
<feature type="domain" description="Response regulatory" evidence="2">
    <location>
        <begin position="6"/>
        <end position="112"/>
    </location>
</feature>
<dbReference type="EMBL" id="CDML01000011">
    <property type="protein sequence ID" value="CRF40722.1"/>
    <property type="molecule type" value="Genomic_DNA"/>
</dbReference>
<dbReference type="SUPFAM" id="SSF52172">
    <property type="entry name" value="CheY-like"/>
    <property type="match status" value="1"/>
</dbReference>
<keyword evidence="6" id="KW-1185">Reference proteome</keyword>
<evidence type="ECO:0000313" key="8">
    <source>
        <dbReference type="Proteomes" id="UP000045175"/>
    </source>
</evidence>
<evidence type="ECO:0000313" key="4">
    <source>
        <dbReference type="EMBL" id="CRF43114.1"/>
    </source>
</evidence>
<dbReference type="Gene3D" id="3.40.50.2300">
    <property type="match status" value="1"/>
</dbReference>
<dbReference type="STRING" id="1578720.HAL011_04840"/>